<dbReference type="InterPro" id="IPR050922">
    <property type="entry name" value="LytR/CpsA/Psr_CW_biosynth"/>
</dbReference>
<keyword evidence="3" id="KW-1133">Transmembrane helix</keyword>
<reference evidence="5 6" key="1">
    <citation type="submission" date="2018-06" db="EMBL/GenBank/DDBJ databases">
        <authorList>
            <consortium name="Pathogen Informatics"/>
            <person name="Doyle S."/>
        </authorList>
    </citation>
    <scope>NUCLEOTIDE SEQUENCE [LARGE SCALE GENOMIC DNA]</scope>
    <source>
        <strain evidence="5 6">NCTC11535</strain>
    </source>
</reference>
<sequence length="444" mass="46297">MLPASAATGPELRQGSGIKALGSVDWEAELSGADPQRTSVLPASPAQPGQPRPLPTTRMSAAGKQPGPAPVGVFPTRTPVRPQARSVPPPPRPAPPQPRAPQPAWSGPQGPAQPPAAPRGTAARGRRRRKRRPLRLLALLLTLLLVLLGVRVAALWNKVNSSLHRVDVLSGAPNTPGDTWLIVGSDSRADGSLNDGTEGARADSIMVLHKAENGTAALVTLPRDTYVNIPEGVGGNKINASYAFGGGKLLVKTVEKLTGLTIDHYTEVGMGGVKNLVDAVGGVEVCLDYDVNDADSGLVWDTAKGECQQVDGTKALAYSRMRKSDPTGDIGRGTRQRNVISKLVSKAASPSALASFKRQDALVEAGTGALTVDEDAGVISLTQMLLAFRSSSSKSLSGAPPIVDVAYEPGGIGQAVLLQDTTAPDFFAKLRAGTLTKSDFQQQP</sequence>
<dbReference type="RefSeq" id="WP_229116802.1">
    <property type="nucleotide sequence ID" value="NZ_UAPQ01000006.1"/>
</dbReference>
<comment type="similarity">
    <text evidence="1">Belongs to the LytR/CpsA/Psr (LCP) family.</text>
</comment>
<dbReference type="PANTHER" id="PTHR33392">
    <property type="entry name" value="POLYISOPRENYL-TEICHOIC ACID--PEPTIDOGLYCAN TEICHOIC ACID TRANSFERASE TAGU"/>
    <property type="match status" value="1"/>
</dbReference>
<dbReference type="NCBIfam" id="TIGR00350">
    <property type="entry name" value="lytR_cpsA_psr"/>
    <property type="match status" value="1"/>
</dbReference>
<gene>
    <name evidence="5" type="primary">lytR</name>
    <name evidence="5" type="ORF">NCTC11535_00948</name>
</gene>
<dbReference type="EMBL" id="UAPQ01000006">
    <property type="protein sequence ID" value="SPT53285.1"/>
    <property type="molecule type" value="Genomic_DNA"/>
</dbReference>
<dbReference type="InterPro" id="IPR004474">
    <property type="entry name" value="LytR_CpsA_psr"/>
</dbReference>
<evidence type="ECO:0000256" key="2">
    <source>
        <dbReference type="SAM" id="MobiDB-lite"/>
    </source>
</evidence>
<proteinExistence type="inferred from homology"/>
<comment type="caution">
    <text evidence="5">The sequence shown here is derived from an EMBL/GenBank/DDBJ whole genome shotgun (WGS) entry which is preliminary data.</text>
</comment>
<feature type="transmembrane region" description="Helical" evidence="3">
    <location>
        <begin position="136"/>
        <end position="156"/>
    </location>
</feature>
<evidence type="ECO:0000313" key="6">
    <source>
        <dbReference type="Proteomes" id="UP000250006"/>
    </source>
</evidence>
<dbReference type="Gene3D" id="3.40.630.190">
    <property type="entry name" value="LCP protein"/>
    <property type="match status" value="1"/>
</dbReference>
<dbReference type="Proteomes" id="UP000250006">
    <property type="component" value="Unassembled WGS sequence"/>
</dbReference>
<evidence type="ECO:0000313" key="5">
    <source>
        <dbReference type="EMBL" id="SPT53285.1"/>
    </source>
</evidence>
<feature type="compositionally biased region" description="Pro residues" evidence="2">
    <location>
        <begin position="87"/>
        <end position="101"/>
    </location>
</feature>
<evidence type="ECO:0000256" key="3">
    <source>
        <dbReference type="SAM" id="Phobius"/>
    </source>
</evidence>
<name>A0ABY1VMS0_9ACTO</name>
<feature type="domain" description="Cell envelope-related transcriptional attenuator" evidence="4">
    <location>
        <begin position="201"/>
        <end position="348"/>
    </location>
</feature>
<dbReference type="Pfam" id="PF03816">
    <property type="entry name" value="LytR_cpsA_psr"/>
    <property type="match status" value="1"/>
</dbReference>
<keyword evidence="3" id="KW-0812">Transmembrane</keyword>
<keyword evidence="3" id="KW-0472">Membrane</keyword>
<protein>
    <submittedName>
        <fullName evidence="5">Membrane-bound protein lytR</fullName>
    </submittedName>
</protein>
<organism evidence="5 6">
    <name type="scientific">Actinomyces bovis</name>
    <dbReference type="NCBI Taxonomy" id="1658"/>
    <lineage>
        <taxon>Bacteria</taxon>
        <taxon>Bacillati</taxon>
        <taxon>Actinomycetota</taxon>
        <taxon>Actinomycetes</taxon>
        <taxon>Actinomycetales</taxon>
        <taxon>Actinomycetaceae</taxon>
        <taxon>Actinomyces</taxon>
    </lineage>
</organism>
<evidence type="ECO:0000259" key="4">
    <source>
        <dbReference type="Pfam" id="PF03816"/>
    </source>
</evidence>
<evidence type="ECO:0000256" key="1">
    <source>
        <dbReference type="ARBA" id="ARBA00006068"/>
    </source>
</evidence>
<feature type="region of interest" description="Disordered" evidence="2">
    <location>
        <begin position="30"/>
        <end position="129"/>
    </location>
</feature>
<accession>A0ABY1VMS0</accession>
<dbReference type="PANTHER" id="PTHR33392:SF6">
    <property type="entry name" value="POLYISOPRENYL-TEICHOIC ACID--PEPTIDOGLYCAN TEICHOIC ACID TRANSFERASE TAGU"/>
    <property type="match status" value="1"/>
</dbReference>
<keyword evidence="6" id="KW-1185">Reference proteome</keyword>